<gene>
    <name evidence="4" type="ORF">AZI85_09400</name>
</gene>
<feature type="repeat" description="TPR" evidence="2">
    <location>
        <begin position="103"/>
        <end position="136"/>
    </location>
</feature>
<dbReference type="InterPro" id="IPR019734">
    <property type="entry name" value="TPR_rpt"/>
</dbReference>
<evidence type="ECO:0000313" key="4">
    <source>
        <dbReference type="EMBL" id="KYG61157.1"/>
    </source>
</evidence>
<dbReference type="OrthoDB" id="5291268at2"/>
<dbReference type="InterPro" id="IPR011990">
    <property type="entry name" value="TPR-like_helical_dom_sf"/>
</dbReference>
<dbReference type="SUPFAM" id="SSF48452">
    <property type="entry name" value="TPR-like"/>
    <property type="match status" value="1"/>
</dbReference>
<evidence type="ECO:0000259" key="3">
    <source>
        <dbReference type="Pfam" id="PF13525"/>
    </source>
</evidence>
<dbReference type="RefSeq" id="WP_063244528.1">
    <property type="nucleotide sequence ID" value="NZ_LUKF01000017.1"/>
</dbReference>
<evidence type="ECO:0000313" key="5">
    <source>
        <dbReference type="Proteomes" id="UP000075391"/>
    </source>
</evidence>
<reference evidence="4 5" key="1">
    <citation type="submission" date="2016-03" db="EMBL/GenBank/DDBJ databases">
        <authorList>
            <person name="Ploux O."/>
        </authorList>
    </citation>
    <scope>NUCLEOTIDE SEQUENCE [LARGE SCALE GENOMIC DNA]</scope>
    <source>
        <strain evidence="4 5">BER2</strain>
    </source>
</reference>
<keyword evidence="2" id="KW-0802">TPR repeat</keyword>
<dbReference type="PROSITE" id="PS50005">
    <property type="entry name" value="TPR"/>
    <property type="match status" value="1"/>
</dbReference>
<dbReference type="Proteomes" id="UP000075391">
    <property type="component" value="Unassembled WGS sequence"/>
</dbReference>
<keyword evidence="1" id="KW-0732">Signal</keyword>
<dbReference type="EMBL" id="LUKF01000017">
    <property type="protein sequence ID" value="KYG61157.1"/>
    <property type="molecule type" value="Genomic_DNA"/>
</dbReference>
<evidence type="ECO:0000256" key="1">
    <source>
        <dbReference type="ARBA" id="ARBA00022729"/>
    </source>
</evidence>
<comment type="caution">
    <text evidence="4">The sequence shown here is derived from an EMBL/GenBank/DDBJ whole genome shotgun (WGS) entry which is preliminary data.</text>
</comment>
<dbReference type="Pfam" id="PF13525">
    <property type="entry name" value="YfiO"/>
    <property type="match status" value="1"/>
</dbReference>
<dbReference type="Gene3D" id="1.25.40.10">
    <property type="entry name" value="Tetratricopeptide repeat domain"/>
    <property type="match status" value="1"/>
</dbReference>
<feature type="domain" description="Outer membrane lipoprotein BamD-like" evidence="3">
    <location>
        <begin position="106"/>
        <end position="179"/>
    </location>
</feature>
<organism evidence="4 5">
    <name type="scientific">Bdellovibrio bacteriovorus</name>
    <dbReference type="NCBI Taxonomy" id="959"/>
    <lineage>
        <taxon>Bacteria</taxon>
        <taxon>Pseudomonadati</taxon>
        <taxon>Bdellovibrionota</taxon>
        <taxon>Bdellovibrionia</taxon>
        <taxon>Bdellovibrionales</taxon>
        <taxon>Pseudobdellovibrionaceae</taxon>
        <taxon>Bdellovibrio</taxon>
    </lineage>
</organism>
<dbReference type="AlphaFoldDB" id="A0A150WE17"/>
<evidence type="ECO:0000256" key="2">
    <source>
        <dbReference type="PROSITE-ProRule" id="PRU00339"/>
    </source>
</evidence>
<dbReference type="InterPro" id="IPR039565">
    <property type="entry name" value="BamD-like"/>
</dbReference>
<name>A0A150WE17_BDEBC</name>
<accession>A0A150WE17</accession>
<sequence length="226" mass="26257">MKNQNAFFIVFCLSLTVGILGAYASFVGYFNGHEQYELKLAHLQKQVEKEKFNNSLLSYQLKDFQQTVAQVLPDDKKLQAKYELENLSSVVRSPASEDSLDLSGVFFEKGKKYFNNQDYEKAIGEFNKLLDKYPLSQHVVESHFFIAESYFLKKDFRNSLSQIDSMVTLFPQHELTGFILLRMGQISEFNNQSEEASEIYKTVFKNFKNEDLKKQARKLAQSVEYK</sequence>
<protein>
    <recommendedName>
        <fullName evidence="3">Outer membrane lipoprotein BamD-like domain-containing protein</fullName>
    </recommendedName>
</protein>
<proteinExistence type="predicted"/>